<comment type="caution">
    <text evidence="2">The sequence shown here is derived from an EMBL/GenBank/DDBJ whole genome shotgun (WGS) entry which is preliminary data.</text>
</comment>
<evidence type="ECO:0000313" key="3">
    <source>
        <dbReference type="Proteomes" id="UP000226525"/>
    </source>
</evidence>
<dbReference type="InterPro" id="IPR036249">
    <property type="entry name" value="Thioredoxin-like_sf"/>
</dbReference>
<dbReference type="EMBL" id="NZEX01000111">
    <property type="protein sequence ID" value="MAH63745.1"/>
    <property type="molecule type" value="Genomic_DNA"/>
</dbReference>
<organism evidence="2 3">
    <name type="scientific">SAR324 cluster bacterium</name>
    <dbReference type="NCBI Taxonomy" id="2024889"/>
    <lineage>
        <taxon>Bacteria</taxon>
        <taxon>Deltaproteobacteria</taxon>
        <taxon>SAR324 cluster</taxon>
    </lineage>
</organism>
<evidence type="ECO:0000313" key="2">
    <source>
        <dbReference type="EMBL" id="MAH63745.1"/>
    </source>
</evidence>
<sequence>GLSTQEAEKGLRNRTYKEEVDFDWLRSRQIGILGVPTFVFGKYVISGAQSYEILERFVVENTLNLKSFIE</sequence>
<feature type="non-terminal residue" evidence="2">
    <location>
        <position position="1"/>
    </location>
</feature>
<gene>
    <name evidence="2" type="ORF">CMN54_09935</name>
</gene>
<name>A0A2D6YKW3_9DELT</name>
<evidence type="ECO:0000259" key="1">
    <source>
        <dbReference type="Pfam" id="PF01323"/>
    </source>
</evidence>
<dbReference type="InterPro" id="IPR001853">
    <property type="entry name" value="DSBA-like_thioredoxin_dom"/>
</dbReference>
<reference evidence="3" key="1">
    <citation type="submission" date="2017-09" db="EMBL/GenBank/DDBJ databases">
        <title>The Reconstruction of 2,631 Draft Metagenome-Assembled Genomes from the Global Oceans.</title>
        <authorList>
            <person name="Tully B.J."/>
            <person name="Graham E.D."/>
            <person name="Heidelberg J.F."/>
        </authorList>
    </citation>
    <scope>NUCLEOTIDE SEQUENCE [LARGE SCALE GENOMIC DNA]</scope>
</reference>
<accession>A0A2D6YKW3</accession>
<protein>
    <recommendedName>
        <fullName evidence="1">DSBA-like thioredoxin domain-containing protein</fullName>
    </recommendedName>
</protein>
<dbReference type="Proteomes" id="UP000226525">
    <property type="component" value="Unassembled WGS sequence"/>
</dbReference>
<dbReference type="GO" id="GO:0016491">
    <property type="term" value="F:oxidoreductase activity"/>
    <property type="evidence" value="ECO:0007669"/>
    <property type="project" value="InterPro"/>
</dbReference>
<dbReference type="Pfam" id="PF01323">
    <property type="entry name" value="DSBA"/>
    <property type="match status" value="1"/>
</dbReference>
<feature type="domain" description="DSBA-like thioredoxin" evidence="1">
    <location>
        <begin position="1"/>
        <end position="56"/>
    </location>
</feature>
<dbReference type="SUPFAM" id="SSF52833">
    <property type="entry name" value="Thioredoxin-like"/>
    <property type="match status" value="1"/>
</dbReference>
<dbReference type="AlphaFoldDB" id="A0A2D6YKW3"/>
<dbReference type="Gene3D" id="3.40.30.10">
    <property type="entry name" value="Glutaredoxin"/>
    <property type="match status" value="1"/>
</dbReference>
<proteinExistence type="predicted"/>